<evidence type="ECO:0000256" key="1">
    <source>
        <dbReference type="SAM" id="MobiDB-lite"/>
    </source>
</evidence>
<dbReference type="Pfam" id="PF13174">
    <property type="entry name" value="TPR_6"/>
    <property type="match status" value="1"/>
</dbReference>
<feature type="region of interest" description="Disordered" evidence="1">
    <location>
        <begin position="249"/>
        <end position="268"/>
    </location>
</feature>
<comment type="caution">
    <text evidence="3">The sequence shown here is derived from an EMBL/GenBank/DDBJ whole genome shotgun (WGS) entry which is preliminary data.</text>
</comment>
<organism evidence="3 4">
    <name type="scientific">Corallococcus carmarthensis</name>
    <dbReference type="NCBI Taxonomy" id="2316728"/>
    <lineage>
        <taxon>Bacteria</taxon>
        <taxon>Pseudomonadati</taxon>
        <taxon>Myxococcota</taxon>
        <taxon>Myxococcia</taxon>
        <taxon>Myxococcales</taxon>
        <taxon>Cystobacterineae</taxon>
        <taxon>Myxococcaceae</taxon>
        <taxon>Corallococcus</taxon>
    </lineage>
</organism>
<dbReference type="SUPFAM" id="SSF48452">
    <property type="entry name" value="TPR-like"/>
    <property type="match status" value="1"/>
</dbReference>
<gene>
    <name evidence="3" type="ORF">D7X32_40365</name>
</gene>
<dbReference type="EMBL" id="RAWE01000289">
    <property type="protein sequence ID" value="RKG95017.1"/>
    <property type="molecule type" value="Genomic_DNA"/>
</dbReference>
<reference evidence="4" key="1">
    <citation type="submission" date="2018-09" db="EMBL/GenBank/DDBJ databases">
        <authorList>
            <person name="Livingstone P.G."/>
            <person name="Whitworth D.E."/>
        </authorList>
    </citation>
    <scope>NUCLEOTIDE SEQUENCE [LARGE SCALE GENOMIC DNA]</scope>
    <source>
        <strain evidence="4">CA043D</strain>
    </source>
</reference>
<evidence type="ECO:0000313" key="3">
    <source>
        <dbReference type="EMBL" id="RKG95017.1"/>
    </source>
</evidence>
<feature type="transmembrane region" description="Helical" evidence="2">
    <location>
        <begin position="37"/>
        <end position="55"/>
    </location>
</feature>
<dbReference type="Pfam" id="PF13432">
    <property type="entry name" value="TPR_16"/>
    <property type="match status" value="1"/>
</dbReference>
<accession>A0A3A8JH42</accession>
<dbReference type="OrthoDB" id="5504231at2"/>
<name>A0A3A8JH42_9BACT</name>
<dbReference type="InterPro" id="IPR019734">
    <property type="entry name" value="TPR_rpt"/>
</dbReference>
<protein>
    <submittedName>
        <fullName evidence="3">Tetratricopeptide repeat protein</fullName>
    </submittedName>
</protein>
<dbReference type="AlphaFoldDB" id="A0A3A8JH42"/>
<keyword evidence="2" id="KW-0812">Transmembrane</keyword>
<keyword evidence="2" id="KW-0472">Membrane</keyword>
<evidence type="ECO:0000256" key="2">
    <source>
        <dbReference type="SAM" id="Phobius"/>
    </source>
</evidence>
<dbReference type="Gene3D" id="1.25.40.10">
    <property type="entry name" value="Tetratricopeptide repeat domain"/>
    <property type="match status" value="1"/>
</dbReference>
<dbReference type="Proteomes" id="UP000268313">
    <property type="component" value="Unassembled WGS sequence"/>
</dbReference>
<dbReference type="RefSeq" id="WP_120607839.1">
    <property type="nucleotide sequence ID" value="NZ_JABFJX010000263.1"/>
</dbReference>
<sequence>MAQQKTEKIRQQELRQPDAFQKVGADARDWLMQRQKFLAIGAGVLVLGAVGVAIASEVSKRGEETASMALGQALTVLDRPVTGVDPADPTATEPPFPTVQARDEEVVKQLAAFRKEHEGTRSATTAALPQAKAEFRLGKNDEALASLDVFLKGAPENDALRAGALEGQGYAYEAKGDYAKAITSFEAMEKADTGEYLVGMGAYHKARMLILQGKKDEAAQVLSKIPTDHPNSAAARQATERMAVLAAEGVKVPTPAPPAATATDAGQP</sequence>
<proteinExistence type="predicted"/>
<dbReference type="InterPro" id="IPR011990">
    <property type="entry name" value="TPR-like_helical_dom_sf"/>
</dbReference>
<evidence type="ECO:0000313" key="4">
    <source>
        <dbReference type="Proteomes" id="UP000268313"/>
    </source>
</evidence>
<feature type="compositionally biased region" description="Low complexity" evidence="1">
    <location>
        <begin position="259"/>
        <end position="268"/>
    </location>
</feature>
<keyword evidence="2" id="KW-1133">Transmembrane helix</keyword>
<keyword evidence="4" id="KW-1185">Reference proteome</keyword>